<keyword evidence="1" id="KW-0812">Transmembrane</keyword>
<reference evidence="2" key="1">
    <citation type="submission" date="2014-11" db="EMBL/GenBank/DDBJ databases">
        <authorList>
            <person name="Amaro Gonzalez C."/>
        </authorList>
    </citation>
    <scope>NUCLEOTIDE SEQUENCE</scope>
</reference>
<proteinExistence type="predicted"/>
<keyword evidence="1" id="KW-1133">Transmembrane helix</keyword>
<feature type="transmembrane region" description="Helical" evidence="1">
    <location>
        <begin position="12"/>
        <end position="30"/>
    </location>
</feature>
<evidence type="ECO:0000256" key="1">
    <source>
        <dbReference type="SAM" id="Phobius"/>
    </source>
</evidence>
<dbReference type="EMBL" id="GBXM01082236">
    <property type="protein sequence ID" value="JAH26341.1"/>
    <property type="molecule type" value="Transcribed_RNA"/>
</dbReference>
<organism evidence="2">
    <name type="scientific">Anguilla anguilla</name>
    <name type="common">European freshwater eel</name>
    <name type="synonym">Muraena anguilla</name>
    <dbReference type="NCBI Taxonomy" id="7936"/>
    <lineage>
        <taxon>Eukaryota</taxon>
        <taxon>Metazoa</taxon>
        <taxon>Chordata</taxon>
        <taxon>Craniata</taxon>
        <taxon>Vertebrata</taxon>
        <taxon>Euteleostomi</taxon>
        <taxon>Actinopterygii</taxon>
        <taxon>Neopterygii</taxon>
        <taxon>Teleostei</taxon>
        <taxon>Anguilliformes</taxon>
        <taxon>Anguillidae</taxon>
        <taxon>Anguilla</taxon>
    </lineage>
</organism>
<reference evidence="2" key="2">
    <citation type="journal article" date="2015" name="Fish Shellfish Immunol.">
        <title>Early steps in the European eel (Anguilla anguilla)-Vibrio vulnificus interaction in the gills: Role of the RtxA13 toxin.</title>
        <authorList>
            <person name="Callol A."/>
            <person name="Pajuelo D."/>
            <person name="Ebbesson L."/>
            <person name="Teles M."/>
            <person name="MacKenzie S."/>
            <person name="Amaro C."/>
        </authorList>
    </citation>
    <scope>NUCLEOTIDE SEQUENCE</scope>
</reference>
<evidence type="ECO:0000313" key="2">
    <source>
        <dbReference type="EMBL" id="JAH26341.1"/>
    </source>
</evidence>
<protein>
    <submittedName>
        <fullName evidence="2">Uncharacterized protein</fullName>
    </submittedName>
</protein>
<keyword evidence="1" id="KW-0472">Membrane</keyword>
<dbReference type="AlphaFoldDB" id="A0A0E9RB42"/>
<accession>A0A0E9RB42</accession>
<name>A0A0E9RB42_ANGAN</name>
<sequence>MVIGIISQRRHASFYLLHFYPTIIIASHFYNPSSIMLNQKLLSR</sequence>
<dbReference type="EMBL" id="GBXM01079973">
    <property type="protein sequence ID" value="JAH28604.1"/>
    <property type="molecule type" value="Transcribed_RNA"/>
</dbReference>